<sequence length="303" mass="33720">MQLHPLHFGRNLRENLVAKLMKDVEGTCSPAKFKSEESLNLLILFLLFTLFATCLFRNGNPYLFYYALNMALKNQVYGKCSSLFLLHGGMDKAVGFVTFAMKYQCVVFRPFKGEILEAVVTMVNKSYALARTKTDLTNVNVEVEESEGLVDEGGGDHEAGVEGAVDDSGEGVPALGVELVPEVVEALLGKVEGSVVIEIGIELMDHGLVAKDVEKPRNEGEDVEQRMETRIRSSCCLVLSFRVLNERLLMRSGFNPDMEVAGDEDGPFFAVAVPLICSGFPTLFPLRIEEEEENESWIWGFWF</sequence>
<dbReference type="Gene3D" id="3.30.1490.120">
    <property type="entry name" value="RNA polymerase Rpb7-like, N-terminal domain"/>
    <property type="match status" value="1"/>
</dbReference>
<dbReference type="PANTHER" id="PTHR12709:SF4">
    <property type="entry name" value="DNA-DIRECTED RNA POLYMERASE II SUBUNIT RPB7"/>
    <property type="match status" value="1"/>
</dbReference>
<evidence type="ECO:0000256" key="4">
    <source>
        <dbReference type="RuleBase" id="RU369086"/>
    </source>
</evidence>
<organism evidence="5 6">
    <name type="scientific">Prunus armeniaca</name>
    <name type="common">Apricot</name>
    <name type="synonym">Armeniaca vulgaris</name>
    <dbReference type="NCBI Taxonomy" id="36596"/>
    <lineage>
        <taxon>Eukaryota</taxon>
        <taxon>Viridiplantae</taxon>
        <taxon>Streptophyta</taxon>
        <taxon>Embryophyta</taxon>
        <taxon>Tracheophyta</taxon>
        <taxon>Spermatophyta</taxon>
        <taxon>Magnoliopsida</taxon>
        <taxon>eudicotyledons</taxon>
        <taxon>Gunneridae</taxon>
        <taxon>Pentapetalae</taxon>
        <taxon>rosids</taxon>
        <taxon>fabids</taxon>
        <taxon>Rosales</taxon>
        <taxon>Rosaceae</taxon>
        <taxon>Amygdaloideae</taxon>
        <taxon>Amygdaleae</taxon>
        <taxon>Prunus</taxon>
    </lineage>
</organism>
<evidence type="ECO:0000313" key="6">
    <source>
        <dbReference type="Proteomes" id="UP000507245"/>
    </source>
</evidence>
<dbReference type="AlphaFoldDB" id="A0A6J5X739"/>
<dbReference type="Proteomes" id="UP000507245">
    <property type="component" value="Unassembled WGS sequence"/>
</dbReference>
<dbReference type="InterPro" id="IPR045113">
    <property type="entry name" value="Rpb7-like"/>
</dbReference>
<dbReference type="GO" id="GO:0000932">
    <property type="term" value="C:P-body"/>
    <property type="evidence" value="ECO:0007669"/>
    <property type="project" value="TreeGrafter"/>
</dbReference>
<gene>
    <name evidence="5" type="ORF">ORAREDHAP_LOCUS28351</name>
</gene>
<keyword evidence="4" id="KW-0539">Nucleus</keyword>
<dbReference type="InterPro" id="IPR036898">
    <property type="entry name" value="RNA_pol_Rpb7-like_N_sf"/>
</dbReference>
<dbReference type="PANTHER" id="PTHR12709">
    <property type="entry name" value="DNA-DIRECTED RNA POLYMERASE II, III"/>
    <property type="match status" value="1"/>
</dbReference>
<dbReference type="EMBL" id="CAEKKB010000004">
    <property type="protein sequence ID" value="CAB4308651.1"/>
    <property type="molecule type" value="Genomic_DNA"/>
</dbReference>
<reference evidence="6" key="1">
    <citation type="journal article" date="2020" name="Genome Biol.">
        <title>Gamete binning: chromosome-level and haplotype-resolved genome assembly enabled by high-throughput single-cell sequencing of gamete genomes.</title>
        <authorList>
            <person name="Campoy J.A."/>
            <person name="Sun H."/>
            <person name="Goel M."/>
            <person name="Jiao W.-B."/>
            <person name="Folz-Donahue K."/>
            <person name="Wang N."/>
            <person name="Rubio M."/>
            <person name="Liu C."/>
            <person name="Kukat C."/>
            <person name="Ruiz D."/>
            <person name="Huettel B."/>
            <person name="Schneeberger K."/>
        </authorList>
    </citation>
    <scope>NUCLEOTIDE SEQUENCE [LARGE SCALE GENOMIC DNA]</scope>
    <source>
        <strain evidence="6">cv. Rojo Pasion</strain>
    </source>
</reference>
<dbReference type="GO" id="GO:0006367">
    <property type="term" value="P:transcription initiation at RNA polymerase II promoter"/>
    <property type="evidence" value="ECO:0007669"/>
    <property type="project" value="TreeGrafter"/>
</dbReference>
<dbReference type="GO" id="GO:0060213">
    <property type="term" value="P:positive regulation of nuclear-transcribed mRNA poly(A) tail shortening"/>
    <property type="evidence" value="ECO:0007669"/>
    <property type="project" value="TreeGrafter"/>
</dbReference>
<evidence type="ECO:0000313" key="5">
    <source>
        <dbReference type="EMBL" id="CAB4308651.1"/>
    </source>
</evidence>
<protein>
    <recommendedName>
        <fullName evidence="4">DNA-directed RNA polymerase subunit</fullName>
    </recommendedName>
</protein>
<name>A0A6J5X739_PRUAR</name>
<dbReference type="OrthoDB" id="1162399at2759"/>
<dbReference type="GO" id="GO:0045948">
    <property type="term" value="P:positive regulation of translational initiation"/>
    <property type="evidence" value="ECO:0007669"/>
    <property type="project" value="TreeGrafter"/>
</dbReference>
<evidence type="ECO:0000256" key="3">
    <source>
        <dbReference type="ARBA" id="ARBA00023163"/>
    </source>
</evidence>
<evidence type="ECO:0000256" key="1">
    <source>
        <dbReference type="ARBA" id="ARBA00004123"/>
    </source>
</evidence>
<evidence type="ECO:0000256" key="2">
    <source>
        <dbReference type="ARBA" id="ARBA00022478"/>
    </source>
</evidence>
<proteinExistence type="predicted"/>
<dbReference type="GO" id="GO:0003727">
    <property type="term" value="F:single-stranded RNA binding"/>
    <property type="evidence" value="ECO:0007669"/>
    <property type="project" value="TreeGrafter"/>
</dbReference>
<comment type="function">
    <text evidence="4">DNA-dependent RNA polymerase which catalyzes the transcription of DNA into RNA using the four ribonucleoside triphosphates as substrates.</text>
</comment>
<keyword evidence="3 4" id="KW-0804">Transcription</keyword>
<comment type="subcellular location">
    <subcellularLocation>
        <location evidence="1 4">Nucleus</location>
    </subcellularLocation>
</comment>
<keyword evidence="2 4" id="KW-0240">DNA-directed RNA polymerase</keyword>
<keyword evidence="6" id="KW-1185">Reference proteome</keyword>
<dbReference type="GO" id="GO:0003697">
    <property type="term" value="F:single-stranded DNA binding"/>
    <property type="evidence" value="ECO:0007669"/>
    <property type="project" value="TreeGrafter"/>
</dbReference>
<dbReference type="GO" id="GO:0031369">
    <property type="term" value="F:translation initiation factor binding"/>
    <property type="evidence" value="ECO:0007669"/>
    <property type="project" value="TreeGrafter"/>
</dbReference>
<accession>A0A6J5X739</accession>
<dbReference type="GO" id="GO:0005665">
    <property type="term" value="C:RNA polymerase II, core complex"/>
    <property type="evidence" value="ECO:0007669"/>
    <property type="project" value="TreeGrafter"/>
</dbReference>